<dbReference type="Pfam" id="PF07730">
    <property type="entry name" value="HisKA_3"/>
    <property type="match status" value="1"/>
</dbReference>
<keyword evidence="4" id="KW-1133">Transmembrane helix</keyword>
<keyword evidence="4" id="KW-0472">Membrane</keyword>
<keyword evidence="2" id="KW-0418">Kinase</keyword>
<dbReference type="InterPro" id="IPR011712">
    <property type="entry name" value="Sig_transdc_His_kin_sub3_dim/P"/>
</dbReference>
<dbReference type="SMART" id="SM00387">
    <property type="entry name" value="HATPase_c"/>
    <property type="match status" value="1"/>
</dbReference>
<sequence>MSTTEHGRTTSMRGAPVWTRILLLLTVALVGAYTVWTFPGVRPAPGFDPRFDGLLQGGAYTCLAVFAVIGTWQRRTASAVSWFIVAFLVLRAVGFGIALTGLGLGHTPSYPSWADAAWLASSLCLFVGLVLRLRILSRRRGMLIILDAVSVSLVALGLVINALDSPLQALAGVGVARPAIVMNIVYPVLDVALLVATAWLLTTARSRITRADLALVAGVVTLAVVDVAYFVLLAEGLWRPGTWVSSLSTIATLVVATSVALPRLAWRARRTPLRRTGELPAADLASGINVPAALVGILIVVCALSGYIIPAVAPALLCYGVGGAIAITRGVLTVRSVQLEAQRVLGVASVDVQLFKSLVDASGELIGIAGADGRLLYLNPAGRELLHVRDPAQVPDLHVSELVPGVGPTTFDRRWPELLRRGRFVGEAEAIPVDASPPVPVEVSTFVVEDPAQEGGVVVATIQRDISERRRNERAMHDLAEQRARLLQRLVKAQEDERARIAGDVHDDSVQVLAAVSLRLGMLRRHIAKQAPSLADDVETLQEIVSIATERLRHLLFDLESLPEGMSLSTAVEEAANFIFAGTDVEVRVVGENDLPIPAAERVTIHRVVKEALVNARKHAGATTVVVELAVSDDHAVATVVDDGRGIADGEDRDRPGHLGLSGMRDRAQVAGASVEVVRRAEGGTRVCLRLPLPRVGAACD</sequence>
<dbReference type="InterPro" id="IPR000014">
    <property type="entry name" value="PAS"/>
</dbReference>
<evidence type="ECO:0000256" key="3">
    <source>
        <dbReference type="ARBA" id="ARBA00023012"/>
    </source>
</evidence>
<evidence type="ECO:0000256" key="1">
    <source>
        <dbReference type="ARBA" id="ARBA00022679"/>
    </source>
</evidence>
<feature type="transmembrane region" description="Helical" evidence="4">
    <location>
        <begin position="142"/>
        <end position="160"/>
    </location>
</feature>
<feature type="transmembrane region" description="Helical" evidence="4">
    <location>
        <begin position="21"/>
        <end position="41"/>
    </location>
</feature>
<dbReference type="PANTHER" id="PTHR24421">
    <property type="entry name" value="NITRATE/NITRITE SENSOR PROTEIN NARX-RELATED"/>
    <property type="match status" value="1"/>
</dbReference>
<dbReference type="InterPro" id="IPR003594">
    <property type="entry name" value="HATPase_dom"/>
</dbReference>
<dbReference type="PANTHER" id="PTHR24421:SF58">
    <property type="entry name" value="SIGNAL TRANSDUCTION HISTIDINE-PROTEIN KINASE_PHOSPHATASE UHPB"/>
    <property type="match status" value="1"/>
</dbReference>
<evidence type="ECO:0000313" key="7">
    <source>
        <dbReference type="Proteomes" id="UP001501326"/>
    </source>
</evidence>
<dbReference type="CDD" id="cd00130">
    <property type="entry name" value="PAS"/>
    <property type="match status" value="1"/>
</dbReference>
<evidence type="ECO:0000259" key="5">
    <source>
        <dbReference type="PROSITE" id="PS50109"/>
    </source>
</evidence>
<proteinExistence type="predicted"/>
<accession>A0ABP6HAK8</accession>
<dbReference type="Pfam" id="PF02518">
    <property type="entry name" value="HATPase_c"/>
    <property type="match status" value="1"/>
</dbReference>
<protein>
    <recommendedName>
        <fullName evidence="5">Histidine kinase domain-containing protein</fullName>
    </recommendedName>
</protein>
<dbReference type="SMART" id="SM00091">
    <property type="entry name" value="PAS"/>
    <property type="match status" value="1"/>
</dbReference>
<feature type="transmembrane region" description="Helical" evidence="4">
    <location>
        <begin position="116"/>
        <end position="135"/>
    </location>
</feature>
<dbReference type="SUPFAM" id="SSF55874">
    <property type="entry name" value="ATPase domain of HSP90 chaperone/DNA topoisomerase II/histidine kinase"/>
    <property type="match status" value="1"/>
</dbReference>
<dbReference type="InterPro" id="IPR013656">
    <property type="entry name" value="PAS_4"/>
</dbReference>
<dbReference type="RefSeq" id="WP_344194060.1">
    <property type="nucleotide sequence ID" value="NZ_BAAARN010000003.1"/>
</dbReference>
<feature type="transmembrane region" description="Helical" evidence="4">
    <location>
        <begin position="180"/>
        <end position="201"/>
    </location>
</feature>
<keyword evidence="4" id="KW-0812">Transmembrane</keyword>
<feature type="transmembrane region" description="Helical" evidence="4">
    <location>
        <begin position="53"/>
        <end position="72"/>
    </location>
</feature>
<dbReference type="Gene3D" id="3.30.450.20">
    <property type="entry name" value="PAS domain"/>
    <property type="match status" value="1"/>
</dbReference>
<comment type="caution">
    <text evidence="6">The sequence shown here is derived from an EMBL/GenBank/DDBJ whole genome shotgun (WGS) entry which is preliminary data.</text>
</comment>
<evidence type="ECO:0000256" key="2">
    <source>
        <dbReference type="ARBA" id="ARBA00022777"/>
    </source>
</evidence>
<feature type="transmembrane region" description="Helical" evidence="4">
    <location>
        <begin position="79"/>
        <end position="104"/>
    </location>
</feature>
<feature type="transmembrane region" description="Helical" evidence="4">
    <location>
        <begin position="213"/>
        <end position="232"/>
    </location>
</feature>
<keyword evidence="1" id="KW-0808">Transferase</keyword>
<dbReference type="SUPFAM" id="SSF55785">
    <property type="entry name" value="PYP-like sensor domain (PAS domain)"/>
    <property type="match status" value="1"/>
</dbReference>
<feature type="transmembrane region" description="Helical" evidence="4">
    <location>
        <begin position="244"/>
        <end position="266"/>
    </location>
</feature>
<gene>
    <name evidence="6" type="ORF">GCM10009867_25920</name>
</gene>
<dbReference type="InterPro" id="IPR005467">
    <property type="entry name" value="His_kinase_dom"/>
</dbReference>
<dbReference type="EMBL" id="BAAARN010000003">
    <property type="protein sequence ID" value="GAA2737703.1"/>
    <property type="molecule type" value="Genomic_DNA"/>
</dbReference>
<organism evidence="6 7">
    <name type="scientific">Pedococcus aerophilus</name>
    <dbReference type="NCBI Taxonomy" id="436356"/>
    <lineage>
        <taxon>Bacteria</taxon>
        <taxon>Bacillati</taxon>
        <taxon>Actinomycetota</taxon>
        <taxon>Actinomycetes</taxon>
        <taxon>Micrococcales</taxon>
        <taxon>Intrasporangiaceae</taxon>
        <taxon>Pedococcus</taxon>
    </lineage>
</organism>
<dbReference type="CDD" id="cd16917">
    <property type="entry name" value="HATPase_UhpB-NarQ-NarX-like"/>
    <property type="match status" value="1"/>
</dbReference>
<evidence type="ECO:0000256" key="4">
    <source>
        <dbReference type="SAM" id="Phobius"/>
    </source>
</evidence>
<dbReference type="Pfam" id="PF08448">
    <property type="entry name" value="PAS_4"/>
    <property type="match status" value="1"/>
</dbReference>
<dbReference type="Gene3D" id="1.20.5.1930">
    <property type="match status" value="1"/>
</dbReference>
<feature type="domain" description="Histidine kinase" evidence="5">
    <location>
        <begin position="504"/>
        <end position="695"/>
    </location>
</feature>
<dbReference type="InterPro" id="IPR035965">
    <property type="entry name" value="PAS-like_dom_sf"/>
</dbReference>
<keyword evidence="3" id="KW-0902">Two-component regulatory system</keyword>
<name>A0ABP6HAK8_9MICO</name>
<dbReference type="InterPro" id="IPR050482">
    <property type="entry name" value="Sensor_HK_TwoCompSys"/>
</dbReference>
<keyword evidence="7" id="KW-1185">Reference proteome</keyword>
<dbReference type="InterPro" id="IPR036890">
    <property type="entry name" value="HATPase_C_sf"/>
</dbReference>
<dbReference type="Proteomes" id="UP001501326">
    <property type="component" value="Unassembled WGS sequence"/>
</dbReference>
<dbReference type="PROSITE" id="PS50109">
    <property type="entry name" value="HIS_KIN"/>
    <property type="match status" value="1"/>
</dbReference>
<evidence type="ECO:0000313" key="6">
    <source>
        <dbReference type="EMBL" id="GAA2737703.1"/>
    </source>
</evidence>
<dbReference type="Gene3D" id="3.30.565.10">
    <property type="entry name" value="Histidine kinase-like ATPase, C-terminal domain"/>
    <property type="match status" value="1"/>
</dbReference>
<reference evidence="7" key="1">
    <citation type="journal article" date="2019" name="Int. J. Syst. Evol. Microbiol.">
        <title>The Global Catalogue of Microorganisms (GCM) 10K type strain sequencing project: providing services to taxonomists for standard genome sequencing and annotation.</title>
        <authorList>
            <consortium name="The Broad Institute Genomics Platform"/>
            <consortium name="The Broad Institute Genome Sequencing Center for Infectious Disease"/>
            <person name="Wu L."/>
            <person name="Ma J."/>
        </authorList>
    </citation>
    <scope>NUCLEOTIDE SEQUENCE [LARGE SCALE GENOMIC DNA]</scope>
    <source>
        <strain evidence="7">JCM 16378</strain>
    </source>
</reference>
<feature type="transmembrane region" description="Helical" evidence="4">
    <location>
        <begin position="287"/>
        <end position="309"/>
    </location>
</feature>